<dbReference type="RefSeq" id="WP_252740972.1">
    <property type="nucleotide sequence ID" value="NZ_JAMXIB010000004.1"/>
</dbReference>
<dbReference type="Proteomes" id="UP001206312">
    <property type="component" value="Unassembled WGS sequence"/>
</dbReference>
<evidence type="ECO:0000313" key="2">
    <source>
        <dbReference type="Proteomes" id="UP001206312"/>
    </source>
</evidence>
<name>A0ABT1AY69_9FLAO</name>
<proteinExistence type="predicted"/>
<protein>
    <submittedName>
        <fullName evidence="1">Uncharacterized protein</fullName>
    </submittedName>
</protein>
<dbReference type="EMBL" id="JAMXIB010000004">
    <property type="protein sequence ID" value="MCO5724597.1"/>
    <property type="molecule type" value="Genomic_DNA"/>
</dbReference>
<comment type="caution">
    <text evidence="1">The sequence shown here is derived from an EMBL/GenBank/DDBJ whole genome shotgun (WGS) entry which is preliminary data.</text>
</comment>
<accession>A0ABT1AY69</accession>
<evidence type="ECO:0000313" key="1">
    <source>
        <dbReference type="EMBL" id="MCO5724597.1"/>
    </source>
</evidence>
<keyword evidence="2" id="KW-1185">Reference proteome</keyword>
<dbReference type="SUPFAM" id="SSF101898">
    <property type="entry name" value="NHL repeat"/>
    <property type="match status" value="1"/>
</dbReference>
<sequence>MAFFFRPGLTWVLLLLLGACARTGVLKPAADLPRRLNEVSGMTSVDGEVLWVIEDGGNPDRIFALDTLGNLLRSLEVKPAKNKDWEALCSDLEGQVYIGDFGNNRSARTDLAIYKLPNPTAVKGDTIAAQEIRFRYPDQEAFPPGFARRRFDAEAFFHFEGRLYVVTKNQSDPFDGTATVYSVPDQPGEYVAVKEAEIATCPQRSSCRVTDAALSPDGERLVLLGYGKMWVFENFRTKRFSGGPDRTLDLGINTQLEAVCFLKDDLLYLADERKMRFGGHLYPFRLPKE</sequence>
<gene>
    <name evidence="1" type="ORF">NG653_06995</name>
</gene>
<organism evidence="1 2">
    <name type="scientific">Robiginitalea marina</name>
    <dbReference type="NCBI Taxonomy" id="2954105"/>
    <lineage>
        <taxon>Bacteria</taxon>
        <taxon>Pseudomonadati</taxon>
        <taxon>Bacteroidota</taxon>
        <taxon>Flavobacteriia</taxon>
        <taxon>Flavobacteriales</taxon>
        <taxon>Flavobacteriaceae</taxon>
        <taxon>Robiginitalea</taxon>
    </lineage>
</organism>
<dbReference type="PROSITE" id="PS51257">
    <property type="entry name" value="PROKAR_LIPOPROTEIN"/>
    <property type="match status" value="1"/>
</dbReference>
<reference evidence="1 2" key="1">
    <citation type="submission" date="2022-06" db="EMBL/GenBank/DDBJ databases">
        <authorList>
            <person name="Xuan X."/>
        </authorList>
    </citation>
    <scope>NUCLEOTIDE SEQUENCE [LARGE SCALE GENOMIC DNA]</scope>
    <source>
        <strain evidence="1 2">2V75</strain>
    </source>
</reference>